<feature type="compositionally biased region" description="Low complexity" evidence="1">
    <location>
        <begin position="60"/>
        <end position="70"/>
    </location>
</feature>
<keyword evidence="3" id="KW-1185">Reference proteome</keyword>
<evidence type="ECO:0008006" key="4">
    <source>
        <dbReference type="Google" id="ProtNLM"/>
    </source>
</evidence>
<reference evidence="2 3" key="1">
    <citation type="submission" date="2023-01" db="EMBL/GenBank/DDBJ databases">
        <title>Analysis of 21 Apiospora genomes using comparative genomics revels a genus with tremendous synthesis potential of carbohydrate active enzymes and secondary metabolites.</title>
        <authorList>
            <person name="Sorensen T."/>
        </authorList>
    </citation>
    <scope>NUCLEOTIDE SEQUENCE [LARGE SCALE GENOMIC DNA]</scope>
    <source>
        <strain evidence="2 3">CBS 83171</strain>
    </source>
</reference>
<feature type="compositionally biased region" description="Low complexity" evidence="1">
    <location>
        <begin position="233"/>
        <end position="246"/>
    </location>
</feature>
<feature type="compositionally biased region" description="Gly residues" evidence="1">
    <location>
        <begin position="247"/>
        <end position="256"/>
    </location>
</feature>
<accession>A0ABR1WG15</accession>
<feature type="region of interest" description="Disordered" evidence="1">
    <location>
        <begin position="1"/>
        <end position="70"/>
    </location>
</feature>
<feature type="compositionally biased region" description="Polar residues" evidence="1">
    <location>
        <begin position="219"/>
        <end position="232"/>
    </location>
</feature>
<organism evidence="2 3">
    <name type="scientific">Apiospora saccharicola</name>
    <dbReference type="NCBI Taxonomy" id="335842"/>
    <lineage>
        <taxon>Eukaryota</taxon>
        <taxon>Fungi</taxon>
        <taxon>Dikarya</taxon>
        <taxon>Ascomycota</taxon>
        <taxon>Pezizomycotina</taxon>
        <taxon>Sordariomycetes</taxon>
        <taxon>Xylariomycetidae</taxon>
        <taxon>Amphisphaeriales</taxon>
        <taxon>Apiosporaceae</taxon>
        <taxon>Apiospora</taxon>
    </lineage>
</organism>
<feature type="region of interest" description="Disordered" evidence="1">
    <location>
        <begin position="455"/>
        <end position="521"/>
    </location>
</feature>
<evidence type="ECO:0000313" key="3">
    <source>
        <dbReference type="Proteomes" id="UP001446871"/>
    </source>
</evidence>
<feature type="compositionally biased region" description="Basic residues" evidence="1">
    <location>
        <begin position="458"/>
        <end position="484"/>
    </location>
</feature>
<gene>
    <name evidence="2" type="ORF">PG996_000733</name>
</gene>
<feature type="compositionally biased region" description="Basic and acidic residues" evidence="1">
    <location>
        <begin position="147"/>
        <end position="161"/>
    </location>
</feature>
<feature type="region of interest" description="Disordered" evidence="1">
    <location>
        <begin position="147"/>
        <end position="181"/>
    </location>
</feature>
<sequence length="573" mass="62420">MEPRDNDVPPPPYSETDIYSNSPSRSITHADDASIAASSSHSNIIYTPPETPRESHYNFSGGDDSGTSTSAQAYFESRPVASPFAGSELVHVVAYSETATPADLPYPAWAASHQTTEQDWHTFVNYLIPDHAQSVNAQVLDRKLHAEEHDRPTSETGREIEEAQVSQIKSSADGATPRRRSFDETLSTVIEWNKGFFGPRGVAIRLDPSSGSPRMPGGWNNSFDSVNATNGLPPQDRSPQQQQQQQGGPGGLGGLFGPSRFGGEANGNGIHFGAISINGDRVSIGRSFHVDSNGVRWGEQVAGDQNRSPPFGTPVGHGGPADGPSHGHWEDNGFGRGMGRGRGRARGRGDHHHGGGRARSSSSSSASSDDSASSSDSDSSLGSLPDWDDLKDSQIPVVKQSVSQWVQNSSHPVSKAEFKRVKAEIKTAKSTSTKGPADAAQRDEVKRLLAEWKEVKKSQRAMRKLARKEKKAQRKNKKKERRARRNAERGEHKRERRDRRRSERECRRGGPHPPPPGGFHLDFLGRPAAAHRIMGDRLIVGNTTMEFRTTMDLRPLGLAHSASDLEERAVQAS</sequence>
<dbReference type="EMBL" id="JAQQWM010000001">
    <property type="protein sequence ID" value="KAK8081952.1"/>
    <property type="molecule type" value="Genomic_DNA"/>
</dbReference>
<feature type="compositionally biased region" description="Basic residues" evidence="1">
    <location>
        <begin position="339"/>
        <end position="356"/>
    </location>
</feature>
<comment type="caution">
    <text evidence="2">The sequence shown here is derived from an EMBL/GenBank/DDBJ whole genome shotgun (WGS) entry which is preliminary data.</text>
</comment>
<evidence type="ECO:0000256" key="1">
    <source>
        <dbReference type="SAM" id="MobiDB-lite"/>
    </source>
</evidence>
<protein>
    <recommendedName>
        <fullName evidence="4">RING finger domain-containing protein</fullName>
    </recommendedName>
</protein>
<feature type="region of interest" description="Disordered" evidence="1">
    <location>
        <begin position="300"/>
        <end position="388"/>
    </location>
</feature>
<dbReference type="Proteomes" id="UP001446871">
    <property type="component" value="Unassembled WGS sequence"/>
</dbReference>
<feature type="region of interest" description="Disordered" evidence="1">
    <location>
        <begin position="207"/>
        <end position="263"/>
    </location>
</feature>
<evidence type="ECO:0000313" key="2">
    <source>
        <dbReference type="EMBL" id="KAK8081952.1"/>
    </source>
</evidence>
<feature type="compositionally biased region" description="Low complexity" evidence="1">
    <location>
        <begin position="33"/>
        <end position="45"/>
    </location>
</feature>
<proteinExistence type="predicted"/>
<name>A0ABR1WG15_9PEZI</name>
<feature type="compositionally biased region" description="Low complexity" evidence="1">
    <location>
        <begin position="358"/>
        <end position="383"/>
    </location>
</feature>